<organism evidence="1">
    <name type="scientific">hydrothermal vent metagenome</name>
    <dbReference type="NCBI Taxonomy" id="652676"/>
    <lineage>
        <taxon>unclassified sequences</taxon>
        <taxon>metagenomes</taxon>
        <taxon>ecological metagenomes</taxon>
    </lineage>
</organism>
<evidence type="ECO:0008006" key="2">
    <source>
        <dbReference type="Google" id="ProtNLM"/>
    </source>
</evidence>
<dbReference type="AlphaFoldDB" id="A0A3B0WT01"/>
<proteinExistence type="predicted"/>
<dbReference type="InterPro" id="IPR052936">
    <property type="entry name" value="Jasmonate_Hydroxylase-like"/>
</dbReference>
<reference evidence="1" key="1">
    <citation type="submission" date="2018-06" db="EMBL/GenBank/DDBJ databases">
        <authorList>
            <person name="Zhirakovskaya E."/>
        </authorList>
    </citation>
    <scope>NUCLEOTIDE SEQUENCE</scope>
</reference>
<accession>A0A3B0WT01</accession>
<evidence type="ECO:0000313" key="1">
    <source>
        <dbReference type="EMBL" id="VAW59115.1"/>
    </source>
</evidence>
<name>A0A3B0WT01_9ZZZZ</name>
<dbReference type="InterPro" id="IPR011008">
    <property type="entry name" value="Dimeric_a/b-barrel"/>
</dbReference>
<dbReference type="PANTHER" id="PTHR37811">
    <property type="entry name" value="BLL5343 PROTEIN"/>
    <property type="match status" value="1"/>
</dbReference>
<dbReference type="PANTHER" id="PTHR37811:SF2">
    <property type="entry name" value="ABM DOMAIN-CONTAINING PROTEIN"/>
    <property type="match status" value="1"/>
</dbReference>
<dbReference type="SUPFAM" id="SSF54909">
    <property type="entry name" value="Dimeric alpha+beta barrel"/>
    <property type="match status" value="1"/>
</dbReference>
<sequence>MYAVIFKAEIKTLDKEYIDTAKKMRDLAINKYGCSEFISTTEGNNEIAISYWENQQQIKNWKEDEAHLNAQRLGKEKWYKKYHVQVVEIIREYGY</sequence>
<gene>
    <name evidence="1" type="ORF">MNBD_GAMMA08-593</name>
</gene>
<dbReference type="EMBL" id="UOFH01000057">
    <property type="protein sequence ID" value="VAW59115.1"/>
    <property type="molecule type" value="Genomic_DNA"/>
</dbReference>
<protein>
    <recommendedName>
        <fullName evidence="2">Antibiotic biosynthesis monooxygenase</fullName>
    </recommendedName>
</protein>
<dbReference type="Gene3D" id="3.30.70.100">
    <property type="match status" value="1"/>
</dbReference>